<evidence type="ECO:0000313" key="2">
    <source>
        <dbReference type="Proteomes" id="UP000233060"/>
    </source>
</evidence>
<sequence length="58" mass="6736">MQTKRKGKNVVHQLSVTLEDLYDAATRKWALQHNVICDRCEVREQHSTVLIAEVLECK</sequence>
<name>A0A2K5M4A1_CERAT</name>
<dbReference type="GeneTree" id="ENSGT00940000170640"/>
<reference evidence="1" key="1">
    <citation type="submission" date="2025-08" db="UniProtKB">
        <authorList>
            <consortium name="Ensembl"/>
        </authorList>
    </citation>
    <scope>IDENTIFICATION</scope>
</reference>
<organism evidence="1 2">
    <name type="scientific">Cercocebus atys</name>
    <name type="common">Sooty mangabey</name>
    <name type="synonym">Cercocebus torquatus atys</name>
    <dbReference type="NCBI Taxonomy" id="9531"/>
    <lineage>
        <taxon>Eukaryota</taxon>
        <taxon>Metazoa</taxon>
        <taxon>Chordata</taxon>
        <taxon>Craniata</taxon>
        <taxon>Vertebrata</taxon>
        <taxon>Euteleostomi</taxon>
        <taxon>Mammalia</taxon>
        <taxon>Eutheria</taxon>
        <taxon>Euarchontoglires</taxon>
        <taxon>Primates</taxon>
        <taxon>Haplorrhini</taxon>
        <taxon>Catarrhini</taxon>
        <taxon>Cercopithecidae</taxon>
        <taxon>Cercopithecinae</taxon>
        <taxon>Cercocebus</taxon>
    </lineage>
</organism>
<dbReference type="Gene3D" id="2.60.260.20">
    <property type="entry name" value="Urease metallochaperone UreE, N-terminal domain"/>
    <property type="match status" value="1"/>
</dbReference>
<accession>A0A2K5M4A1</accession>
<dbReference type="AlphaFoldDB" id="A0A2K5M4A1"/>
<dbReference type="OMA" id="CEVREQH"/>
<evidence type="ECO:0000313" key="1">
    <source>
        <dbReference type="Ensembl" id="ENSCATP00000020007.1"/>
    </source>
</evidence>
<protein>
    <submittedName>
        <fullName evidence="1">Uncharacterized protein</fullName>
    </submittedName>
</protein>
<dbReference type="Ensembl" id="ENSCATT00000044192.1">
    <property type="protein sequence ID" value="ENSCATP00000020007.1"/>
    <property type="gene ID" value="ENSCATG00000033786.1"/>
</dbReference>
<dbReference type="Bgee" id="ENSCATG00000033786">
    <property type="expression patterns" value="Expressed in cerebellum and 2 other cell types or tissues"/>
</dbReference>
<dbReference type="Proteomes" id="UP000233060">
    <property type="component" value="Unassembled WGS sequence"/>
</dbReference>
<dbReference type="STRING" id="9531.ENSCATP00000020007"/>
<reference evidence="1" key="2">
    <citation type="submission" date="2025-09" db="UniProtKB">
        <authorList>
            <consortium name="Ensembl"/>
        </authorList>
    </citation>
    <scope>IDENTIFICATION</scope>
</reference>
<proteinExistence type="predicted"/>
<keyword evidence="2" id="KW-1185">Reference proteome</keyword>